<feature type="transmembrane region" description="Helical" evidence="6">
    <location>
        <begin position="161"/>
        <end position="180"/>
    </location>
</feature>
<feature type="transmembrane region" description="Helical" evidence="6">
    <location>
        <begin position="261"/>
        <end position="280"/>
    </location>
</feature>
<feature type="domain" description="EamA" evidence="7">
    <location>
        <begin position="166"/>
        <end position="301"/>
    </location>
</feature>
<feature type="transmembrane region" description="Helical" evidence="6">
    <location>
        <begin position="228"/>
        <end position="249"/>
    </location>
</feature>
<feature type="transmembrane region" description="Helical" evidence="6">
    <location>
        <begin position="52"/>
        <end position="68"/>
    </location>
</feature>
<dbReference type="PANTHER" id="PTHR32322">
    <property type="entry name" value="INNER MEMBRANE TRANSPORTER"/>
    <property type="match status" value="1"/>
</dbReference>
<dbReference type="Proteomes" id="UP000661918">
    <property type="component" value="Unassembled WGS sequence"/>
</dbReference>
<feature type="transmembrane region" description="Helical" evidence="6">
    <location>
        <begin position="192"/>
        <end position="213"/>
    </location>
</feature>
<gene>
    <name evidence="8" type="ORF">GCM10010841_13030</name>
</gene>
<evidence type="ECO:0000313" key="9">
    <source>
        <dbReference type="Proteomes" id="UP000661918"/>
    </source>
</evidence>
<evidence type="ECO:0000313" key="8">
    <source>
        <dbReference type="EMBL" id="GGM06095.1"/>
    </source>
</evidence>
<organism evidence="8 9">
    <name type="scientific">Deinococcus aerophilus</name>
    <dbReference type="NCBI Taxonomy" id="522488"/>
    <lineage>
        <taxon>Bacteria</taxon>
        <taxon>Thermotogati</taxon>
        <taxon>Deinococcota</taxon>
        <taxon>Deinococci</taxon>
        <taxon>Deinococcales</taxon>
        <taxon>Deinococcaceae</taxon>
        <taxon>Deinococcus</taxon>
    </lineage>
</organism>
<evidence type="ECO:0000256" key="3">
    <source>
        <dbReference type="ARBA" id="ARBA00022692"/>
    </source>
</evidence>
<dbReference type="EMBL" id="BMOM01000007">
    <property type="protein sequence ID" value="GGM06095.1"/>
    <property type="molecule type" value="Genomic_DNA"/>
</dbReference>
<evidence type="ECO:0000256" key="6">
    <source>
        <dbReference type="SAM" id="Phobius"/>
    </source>
</evidence>
<keyword evidence="9" id="KW-1185">Reference proteome</keyword>
<dbReference type="PANTHER" id="PTHR32322:SF2">
    <property type="entry name" value="EAMA DOMAIN-CONTAINING PROTEIN"/>
    <property type="match status" value="1"/>
</dbReference>
<accession>A0ABQ2GQB0</accession>
<dbReference type="InterPro" id="IPR037185">
    <property type="entry name" value="EmrE-like"/>
</dbReference>
<feature type="transmembrane region" description="Helical" evidence="6">
    <location>
        <begin position="109"/>
        <end position="130"/>
    </location>
</feature>
<dbReference type="InterPro" id="IPR000620">
    <property type="entry name" value="EamA_dom"/>
</dbReference>
<reference evidence="9" key="1">
    <citation type="journal article" date="2019" name="Int. J. Syst. Evol. Microbiol.">
        <title>The Global Catalogue of Microorganisms (GCM) 10K type strain sequencing project: providing services to taxonomists for standard genome sequencing and annotation.</title>
        <authorList>
            <consortium name="The Broad Institute Genomics Platform"/>
            <consortium name="The Broad Institute Genome Sequencing Center for Infectious Disease"/>
            <person name="Wu L."/>
            <person name="Ma J."/>
        </authorList>
    </citation>
    <scope>NUCLEOTIDE SEQUENCE [LARGE SCALE GENOMIC DNA]</scope>
    <source>
        <strain evidence="9">JCM 15443</strain>
    </source>
</reference>
<protein>
    <recommendedName>
        <fullName evidence="7">EamA domain-containing protein</fullName>
    </recommendedName>
</protein>
<comment type="caution">
    <text evidence="8">The sequence shown here is derived from an EMBL/GenBank/DDBJ whole genome shotgun (WGS) entry which is preliminary data.</text>
</comment>
<evidence type="ECO:0000256" key="5">
    <source>
        <dbReference type="ARBA" id="ARBA00023136"/>
    </source>
</evidence>
<feature type="transmembrane region" description="Helical" evidence="6">
    <location>
        <begin position="137"/>
        <end position="155"/>
    </location>
</feature>
<evidence type="ECO:0000256" key="4">
    <source>
        <dbReference type="ARBA" id="ARBA00022989"/>
    </source>
</evidence>
<keyword evidence="5 6" id="KW-0472">Membrane</keyword>
<sequence length="324" mass="33577">MLGGVTAPVSSPPTEQQTRQALLGVLITICLWGANVVVLKAVLGVLNPETTNTGRMLIAGAVLMTLAVRAHGWPRWNARTWFTVAGVGLLGNTLFQATFLTGIRLNPAGVAGLVNGLVPVLVLPLGLLLGQRFTRRQGLGVGVAFAGLLGLLLLTRAPGVAVTPAGLLWLVGAAVIWALYTLFNRPLSARLGALPFVAFSLVLGSVPYLLYALPHLQLGTEAGTGAPLLAWVGVLFSALGANVVAYLAWARGAQVLGAARTSVWQALAPVVALVLSAALLHERLPPSVWGVAGIILAGGTLANWPKTDRSARETEQDALTGKAS</sequence>
<dbReference type="Pfam" id="PF00892">
    <property type="entry name" value="EamA"/>
    <property type="match status" value="2"/>
</dbReference>
<keyword evidence="3 6" id="KW-0812">Transmembrane</keyword>
<feature type="transmembrane region" description="Helical" evidence="6">
    <location>
        <begin position="21"/>
        <end position="46"/>
    </location>
</feature>
<evidence type="ECO:0000256" key="2">
    <source>
        <dbReference type="ARBA" id="ARBA00007362"/>
    </source>
</evidence>
<comment type="similarity">
    <text evidence="2">Belongs to the EamA transporter family.</text>
</comment>
<feature type="domain" description="EamA" evidence="7">
    <location>
        <begin position="22"/>
        <end position="152"/>
    </location>
</feature>
<feature type="transmembrane region" description="Helical" evidence="6">
    <location>
        <begin position="286"/>
        <end position="304"/>
    </location>
</feature>
<feature type="transmembrane region" description="Helical" evidence="6">
    <location>
        <begin position="80"/>
        <end position="103"/>
    </location>
</feature>
<keyword evidence="4 6" id="KW-1133">Transmembrane helix</keyword>
<dbReference type="InterPro" id="IPR050638">
    <property type="entry name" value="AA-Vitamin_Transporters"/>
</dbReference>
<comment type="subcellular location">
    <subcellularLocation>
        <location evidence="1">Membrane</location>
        <topology evidence="1">Multi-pass membrane protein</topology>
    </subcellularLocation>
</comment>
<evidence type="ECO:0000256" key="1">
    <source>
        <dbReference type="ARBA" id="ARBA00004141"/>
    </source>
</evidence>
<dbReference type="SUPFAM" id="SSF103481">
    <property type="entry name" value="Multidrug resistance efflux transporter EmrE"/>
    <property type="match status" value="2"/>
</dbReference>
<name>A0ABQ2GQB0_9DEIO</name>
<proteinExistence type="inferred from homology"/>
<evidence type="ECO:0000259" key="7">
    <source>
        <dbReference type="Pfam" id="PF00892"/>
    </source>
</evidence>